<name>A0A9J5ZDJ8_SOLCO</name>
<organism evidence="1 2">
    <name type="scientific">Solanum commersonii</name>
    <name type="common">Commerson's wild potato</name>
    <name type="synonym">Commerson's nightshade</name>
    <dbReference type="NCBI Taxonomy" id="4109"/>
    <lineage>
        <taxon>Eukaryota</taxon>
        <taxon>Viridiplantae</taxon>
        <taxon>Streptophyta</taxon>
        <taxon>Embryophyta</taxon>
        <taxon>Tracheophyta</taxon>
        <taxon>Spermatophyta</taxon>
        <taxon>Magnoliopsida</taxon>
        <taxon>eudicotyledons</taxon>
        <taxon>Gunneridae</taxon>
        <taxon>Pentapetalae</taxon>
        <taxon>asterids</taxon>
        <taxon>lamiids</taxon>
        <taxon>Solanales</taxon>
        <taxon>Solanaceae</taxon>
        <taxon>Solanoideae</taxon>
        <taxon>Solaneae</taxon>
        <taxon>Solanum</taxon>
    </lineage>
</organism>
<dbReference type="Proteomes" id="UP000824120">
    <property type="component" value="Chromosome 4"/>
</dbReference>
<sequence length="95" mass="11071">MLPFLHLCIHWSNSSNLTDLWFVEAIHKKHVQSLYQSLSTMKVFLDDTTKEAKDIETLKVIEKRIRDVINKVEDKETTIVGMEDDFNAIIEHLTA</sequence>
<dbReference type="EMBL" id="JACXVP010000004">
    <property type="protein sequence ID" value="KAG5610722.1"/>
    <property type="molecule type" value="Genomic_DNA"/>
</dbReference>
<evidence type="ECO:0000313" key="1">
    <source>
        <dbReference type="EMBL" id="KAG5610722.1"/>
    </source>
</evidence>
<dbReference type="Gene3D" id="1.20.5.4130">
    <property type="match status" value="1"/>
</dbReference>
<keyword evidence="2" id="KW-1185">Reference proteome</keyword>
<comment type="caution">
    <text evidence="1">The sequence shown here is derived from an EMBL/GenBank/DDBJ whole genome shotgun (WGS) entry which is preliminary data.</text>
</comment>
<protein>
    <submittedName>
        <fullName evidence="1">Uncharacterized protein</fullName>
    </submittedName>
</protein>
<dbReference type="AlphaFoldDB" id="A0A9J5ZDJ8"/>
<dbReference type="OrthoDB" id="1305611at2759"/>
<gene>
    <name evidence="1" type="ORF">H5410_022003</name>
</gene>
<evidence type="ECO:0000313" key="2">
    <source>
        <dbReference type="Proteomes" id="UP000824120"/>
    </source>
</evidence>
<reference evidence="1 2" key="1">
    <citation type="submission" date="2020-09" db="EMBL/GenBank/DDBJ databases">
        <title>De no assembly of potato wild relative species, Solanum commersonii.</title>
        <authorList>
            <person name="Cho K."/>
        </authorList>
    </citation>
    <scope>NUCLEOTIDE SEQUENCE [LARGE SCALE GENOMIC DNA]</scope>
    <source>
        <strain evidence="1">LZ3.2</strain>
        <tissue evidence="1">Leaf</tissue>
    </source>
</reference>
<proteinExistence type="predicted"/>
<accession>A0A9J5ZDJ8</accession>